<proteinExistence type="inferred from homology"/>
<dbReference type="InterPro" id="IPR016161">
    <property type="entry name" value="Ald_DH/histidinol_DH"/>
</dbReference>
<keyword evidence="2" id="KW-0560">Oxidoreductase</keyword>
<dbReference type="Pfam" id="PF00171">
    <property type="entry name" value="Aldedh"/>
    <property type="match status" value="1"/>
</dbReference>
<evidence type="ECO:0000256" key="1">
    <source>
        <dbReference type="ARBA" id="ARBA00009986"/>
    </source>
</evidence>
<dbReference type="EMBL" id="VBOY01000152">
    <property type="protein sequence ID" value="TMQ61957.1"/>
    <property type="molecule type" value="Genomic_DNA"/>
</dbReference>
<feature type="domain" description="Aldehyde dehydrogenase" evidence="3">
    <location>
        <begin position="76"/>
        <end position="222"/>
    </location>
</feature>
<dbReference type="PANTHER" id="PTHR11699">
    <property type="entry name" value="ALDEHYDE DEHYDROGENASE-RELATED"/>
    <property type="match status" value="1"/>
</dbReference>
<name>A0A538TEB8_UNCEI</name>
<dbReference type="FunFam" id="3.40.605.10:FF:000007">
    <property type="entry name" value="NAD/NADP-dependent betaine aldehyde dehydrogenase"/>
    <property type="match status" value="1"/>
</dbReference>
<feature type="non-terminal residue" evidence="4">
    <location>
        <position position="222"/>
    </location>
</feature>
<reference evidence="4 5" key="1">
    <citation type="journal article" date="2019" name="Nat. Microbiol.">
        <title>Mediterranean grassland soil C-N compound turnover is dependent on rainfall and depth, and is mediated by genomically divergent microorganisms.</title>
        <authorList>
            <person name="Diamond S."/>
            <person name="Andeer P.F."/>
            <person name="Li Z."/>
            <person name="Crits-Christoph A."/>
            <person name="Burstein D."/>
            <person name="Anantharaman K."/>
            <person name="Lane K.R."/>
            <person name="Thomas B.C."/>
            <person name="Pan C."/>
            <person name="Northen T.R."/>
            <person name="Banfield J.F."/>
        </authorList>
    </citation>
    <scope>NUCLEOTIDE SEQUENCE [LARGE SCALE GENOMIC DNA]</scope>
    <source>
        <strain evidence="4">WS_8</strain>
    </source>
</reference>
<dbReference type="GO" id="GO:0016491">
    <property type="term" value="F:oxidoreductase activity"/>
    <property type="evidence" value="ECO:0007669"/>
    <property type="project" value="UniProtKB-KW"/>
</dbReference>
<evidence type="ECO:0000256" key="2">
    <source>
        <dbReference type="ARBA" id="ARBA00023002"/>
    </source>
</evidence>
<sequence length="222" mass="23349">MPQTLAGPKPARLIIDGEVVDAASGEVFQTMNPATEEPVTAVAKAGPEDVDRAVHAARKAFHGGPWPAMRPAERQRLETLDNGKPIFESRQVDIPMVAGCFHYFAGWATKLTGETIPIHPGWLTYTLREPIGVIGAIIPWNFPMIMVGWKCAPALAAGNCVVLKPAAETPLTAVRIGELALEAGVPPGVLNVLPGPGSVTGAALVRHPGVDKITFTGSTEVG</sequence>
<dbReference type="Gene3D" id="3.40.605.10">
    <property type="entry name" value="Aldehyde Dehydrogenase, Chain A, domain 1"/>
    <property type="match status" value="1"/>
</dbReference>
<dbReference type="InterPro" id="IPR016162">
    <property type="entry name" value="Ald_DH_N"/>
</dbReference>
<dbReference type="AlphaFoldDB" id="A0A538TEB8"/>
<comment type="caution">
    <text evidence="4">The sequence shown here is derived from an EMBL/GenBank/DDBJ whole genome shotgun (WGS) entry which is preliminary data.</text>
</comment>
<evidence type="ECO:0000313" key="5">
    <source>
        <dbReference type="Proteomes" id="UP000316609"/>
    </source>
</evidence>
<evidence type="ECO:0000259" key="3">
    <source>
        <dbReference type="Pfam" id="PF00171"/>
    </source>
</evidence>
<dbReference type="InterPro" id="IPR015590">
    <property type="entry name" value="Aldehyde_DH_dom"/>
</dbReference>
<gene>
    <name evidence="4" type="ORF">E6K78_12270</name>
</gene>
<dbReference type="SUPFAM" id="SSF53720">
    <property type="entry name" value="ALDH-like"/>
    <property type="match status" value="1"/>
</dbReference>
<evidence type="ECO:0000313" key="4">
    <source>
        <dbReference type="EMBL" id="TMQ61957.1"/>
    </source>
</evidence>
<accession>A0A538TEB8</accession>
<organism evidence="4 5">
    <name type="scientific">Eiseniibacteriota bacterium</name>
    <dbReference type="NCBI Taxonomy" id="2212470"/>
    <lineage>
        <taxon>Bacteria</taxon>
        <taxon>Candidatus Eiseniibacteriota</taxon>
    </lineage>
</organism>
<comment type="similarity">
    <text evidence="1">Belongs to the aldehyde dehydrogenase family.</text>
</comment>
<protein>
    <submittedName>
        <fullName evidence="4">Aldehyde dehydrogenase family protein</fullName>
    </submittedName>
</protein>
<dbReference type="Proteomes" id="UP000316609">
    <property type="component" value="Unassembled WGS sequence"/>
</dbReference>